<keyword evidence="2 6" id="KW-1003">Cell membrane</keyword>
<dbReference type="OrthoDB" id="2451090at2"/>
<dbReference type="PANTHER" id="PTHR12677">
    <property type="entry name" value="GOLGI APPARATUS MEMBRANE PROTEIN TVP38-RELATED"/>
    <property type="match status" value="1"/>
</dbReference>
<keyword evidence="3 6" id="KW-0812">Transmembrane</keyword>
<evidence type="ECO:0000256" key="4">
    <source>
        <dbReference type="ARBA" id="ARBA00022989"/>
    </source>
</evidence>
<protein>
    <recommendedName>
        <fullName evidence="6">TVP38/TMEM64 family membrane protein</fullName>
    </recommendedName>
</protein>
<evidence type="ECO:0000256" key="6">
    <source>
        <dbReference type="RuleBase" id="RU366058"/>
    </source>
</evidence>
<comment type="caution">
    <text evidence="6">Lacks conserved residue(s) required for the propagation of feature annotation.</text>
</comment>
<reference evidence="7 8" key="1">
    <citation type="submission" date="2019-03" db="EMBL/GenBank/DDBJ databases">
        <title>Genomic Encyclopedia of Type Strains, Phase IV (KMG-IV): sequencing the most valuable type-strain genomes for metagenomic binning, comparative biology and taxonomic classification.</title>
        <authorList>
            <person name="Goeker M."/>
        </authorList>
    </citation>
    <scope>NUCLEOTIDE SEQUENCE [LARGE SCALE GENOMIC DNA]</scope>
    <source>
        <strain evidence="7 8">DSM 28697</strain>
    </source>
</reference>
<keyword evidence="5 6" id="KW-0472">Membrane</keyword>
<dbReference type="PANTHER" id="PTHR12677:SF59">
    <property type="entry name" value="GOLGI APPARATUS MEMBRANE PROTEIN TVP38-RELATED"/>
    <property type="match status" value="1"/>
</dbReference>
<keyword evidence="4 6" id="KW-1133">Transmembrane helix</keyword>
<evidence type="ECO:0000256" key="2">
    <source>
        <dbReference type="ARBA" id="ARBA00022475"/>
    </source>
</evidence>
<name>A0A4R6U407_9BACI</name>
<dbReference type="RefSeq" id="WP_133580600.1">
    <property type="nucleotide sequence ID" value="NZ_SNYJ01000008.1"/>
</dbReference>
<comment type="caution">
    <text evidence="7">The sequence shown here is derived from an EMBL/GenBank/DDBJ whole genome shotgun (WGS) entry which is preliminary data.</text>
</comment>
<keyword evidence="8" id="KW-1185">Reference proteome</keyword>
<feature type="transmembrane region" description="Helical" evidence="6">
    <location>
        <begin position="47"/>
        <end position="70"/>
    </location>
</feature>
<feature type="transmembrane region" description="Helical" evidence="6">
    <location>
        <begin position="17"/>
        <end position="35"/>
    </location>
</feature>
<comment type="subcellular location">
    <subcellularLocation>
        <location evidence="1 6">Cell membrane</location>
        <topology evidence="1 6">Multi-pass membrane protein</topology>
    </subcellularLocation>
</comment>
<proteinExistence type="inferred from homology"/>
<evidence type="ECO:0000313" key="8">
    <source>
        <dbReference type="Proteomes" id="UP000295632"/>
    </source>
</evidence>
<dbReference type="GO" id="GO:0005886">
    <property type="term" value="C:plasma membrane"/>
    <property type="evidence" value="ECO:0007669"/>
    <property type="project" value="UniProtKB-SubCell"/>
</dbReference>
<comment type="similarity">
    <text evidence="6">Belongs to the TVP38/TMEM64 family.</text>
</comment>
<dbReference type="Proteomes" id="UP000295632">
    <property type="component" value="Unassembled WGS sequence"/>
</dbReference>
<dbReference type="AlphaFoldDB" id="A0A4R6U407"/>
<evidence type="ECO:0000313" key="7">
    <source>
        <dbReference type="EMBL" id="TDQ39165.1"/>
    </source>
</evidence>
<gene>
    <name evidence="7" type="ORF">EV213_108114</name>
</gene>
<accession>A0A4R6U407</accession>
<dbReference type="EMBL" id="SNYJ01000008">
    <property type="protein sequence ID" value="TDQ39165.1"/>
    <property type="molecule type" value="Genomic_DNA"/>
</dbReference>
<dbReference type="InterPro" id="IPR015414">
    <property type="entry name" value="TMEM64"/>
</dbReference>
<evidence type="ECO:0000256" key="3">
    <source>
        <dbReference type="ARBA" id="ARBA00022692"/>
    </source>
</evidence>
<organism evidence="7 8">
    <name type="scientific">Aureibacillus halotolerans</name>
    <dbReference type="NCBI Taxonomy" id="1508390"/>
    <lineage>
        <taxon>Bacteria</taxon>
        <taxon>Bacillati</taxon>
        <taxon>Bacillota</taxon>
        <taxon>Bacilli</taxon>
        <taxon>Bacillales</taxon>
        <taxon>Bacillaceae</taxon>
        <taxon>Aureibacillus</taxon>
    </lineage>
</organism>
<evidence type="ECO:0000256" key="1">
    <source>
        <dbReference type="ARBA" id="ARBA00004651"/>
    </source>
</evidence>
<evidence type="ECO:0000256" key="5">
    <source>
        <dbReference type="ARBA" id="ARBA00023136"/>
    </source>
</evidence>
<feature type="transmembrane region" description="Helical" evidence="6">
    <location>
        <begin position="157"/>
        <end position="173"/>
    </location>
</feature>
<sequence length="194" mass="22404">MQEWLEFASRWVESSGFFAPLLFIALHACRPLLFLPVPIVCLLGGMLFGFFTGTLLSLIGMWLVCEWFYWGVKSVPWIEKRFQGLQKKYAGHRQLTLQQITILRLLPFVHFHLMSLCVMKLSASASAYRRSSLYTIVPSAAFYTLCGKWLYQMSVPVFIVFAVILIGLAYSLRQRRSIVSWSEFFASPRVRSKE</sequence>